<gene>
    <name evidence="1" type="ORF">C7460_108174</name>
</gene>
<keyword evidence="1" id="KW-0808">Transferase</keyword>
<comment type="caution">
    <text evidence="1">The sequence shown here is derived from an EMBL/GenBank/DDBJ whole genome shotgun (WGS) entry which is preliminary data.</text>
</comment>
<dbReference type="OrthoDB" id="1220440at2"/>
<organism evidence="1 2">
    <name type="scientific">Marinoscillum furvescens DSM 4134</name>
    <dbReference type="NCBI Taxonomy" id="1122208"/>
    <lineage>
        <taxon>Bacteria</taxon>
        <taxon>Pseudomonadati</taxon>
        <taxon>Bacteroidota</taxon>
        <taxon>Cytophagia</taxon>
        <taxon>Cytophagales</taxon>
        <taxon>Reichenbachiellaceae</taxon>
        <taxon>Marinoscillum</taxon>
    </lineage>
</organism>
<dbReference type="SUPFAM" id="SSF53756">
    <property type="entry name" value="UDP-Glycosyltransferase/glycogen phosphorylase"/>
    <property type="match status" value="1"/>
</dbReference>
<dbReference type="GO" id="GO:0016740">
    <property type="term" value="F:transferase activity"/>
    <property type="evidence" value="ECO:0007669"/>
    <property type="project" value="UniProtKB-KW"/>
</dbReference>
<dbReference type="Gene3D" id="3.40.50.2000">
    <property type="entry name" value="Glycogen Phosphorylase B"/>
    <property type="match status" value="2"/>
</dbReference>
<name>A0A3D9L4Y9_MARFU</name>
<evidence type="ECO:0000313" key="1">
    <source>
        <dbReference type="EMBL" id="RED99552.1"/>
    </source>
</evidence>
<reference evidence="1 2" key="1">
    <citation type="submission" date="2018-07" db="EMBL/GenBank/DDBJ databases">
        <title>Genomic Encyclopedia of Type Strains, Phase IV (KMG-IV): sequencing the most valuable type-strain genomes for metagenomic binning, comparative biology and taxonomic classification.</title>
        <authorList>
            <person name="Goeker M."/>
        </authorList>
    </citation>
    <scope>NUCLEOTIDE SEQUENCE [LARGE SCALE GENOMIC DNA]</scope>
    <source>
        <strain evidence="1 2">DSM 4134</strain>
    </source>
</reference>
<evidence type="ECO:0000313" key="2">
    <source>
        <dbReference type="Proteomes" id="UP000256779"/>
    </source>
</evidence>
<accession>A0A3D9L4Y9</accession>
<dbReference type="Pfam" id="PF13692">
    <property type="entry name" value="Glyco_trans_1_4"/>
    <property type="match status" value="1"/>
</dbReference>
<sequence length="407" mass="47216">MAKNTLVFIYNSFNDPLFQNLMLSYLKTLTARHNVGRFYLITFEQKKYQLSPKERARIKSELESHHIYWRPLTFHSGKLLLLKKAWDFSISFLKVLWIRVRHQTQIIFCFANVSASFGYVFSKLMRMKLMIYSYEPHSEFMVDLGYWSTSDLKYRLLNSLEWKAGMHADVVMTGTQWMVDELKRRGSKAELYRAPTAVDPEIFKPDLLSRTDARKALGYSDDDHVFIYVGKFGGLYYVEGIPRLCQNMHAHVKNARFLIVTSNDHLEMNELFSKYLPEVVFKITGNLSQKDLIACMNASDFGISGVPPSPNQKYRSPTKVAEYLMVGLPYITTEGVAEDDVYAMEKNIGVVTSDFNVDLNSNFYEKINSLLEEDKEKQVSRIRSIGLEYRSKEKIDKLLVELYSVSN</sequence>
<keyword evidence="2" id="KW-1185">Reference proteome</keyword>
<proteinExistence type="predicted"/>
<dbReference type="Proteomes" id="UP000256779">
    <property type="component" value="Unassembled WGS sequence"/>
</dbReference>
<protein>
    <submittedName>
        <fullName evidence="1">Glycosyltransferase involved in cell wall biosynthesis</fullName>
    </submittedName>
</protein>
<dbReference type="RefSeq" id="WP_115868082.1">
    <property type="nucleotide sequence ID" value="NZ_QREG01000008.1"/>
</dbReference>
<dbReference type="EMBL" id="QREG01000008">
    <property type="protein sequence ID" value="RED99552.1"/>
    <property type="molecule type" value="Genomic_DNA"/>
</dbReference>
<dbReference type="AlphaFoldDB" id="A0A3D9L4Y9"/>